<proteinExistence type="predicted"/>
<accession>A0A1W0XCL3</accession>
<reference evidence="2" key="1">
    <citation type="submission" date="2017-01" db="EMBL/GenBank/DDBJ databases">
        <title>Comparative genomics of anhydrobiosis in the tardigrade Hypsibius dujardini.</title>
        <authorList>
            <person name="Yoshida Y."/>
            <person name="Koutsovoulos G."/>
            <person name="Laetsch D."/>
            <person name="Stevens L."/>
            <person name="Kumar S."/>
            <person name="Horikawa D."/>
            <person name="Ishino K."/>
            <person name="Komine S."/>
            <person name="Tomita M."/>
            <person name="Blaxter M."/>
            <person name="Arakawa K."/>
        </authorList>
    </citation>
    <scope>NUCLEOTIDE SEQUENCE [LARGE SCALE GENOMIC DNA]</scope>
    <source>
        <strain evidence="2">Z151</strain>
    </source>
</reference>
<protein>
    <submittedName>
        <fullName evidence="1">Uncharacterized protein</fullName>
    </submittedName>
</protein>
<comment type="caution">
    <text evidence="1">The sequence shown here is derived from an EMBL/GenBank/DDBJ whole genome shotgun (WGS) entry which is preliminary data.</text>
</comment>
<gene>
    <name evidence="1" type="ORF">BV898_00879</name>
</gene>
<name>A0A1W0XCL3_HYPEX</name>
<evidence type="ECO:0000313" key="2">
    <source>
        <dbReference type="Proteomes" id="UP000192578"/>
    </source>
</evidence>
<dbReference type="EMBL" id="MTYJ01000003">
    <property type="protein sequence ID" value="OQV25190.1"/>
    <property type="molecule type" value="Genomic_DNA"/>
</dbReference>
<keyword evidence="2" id="KW-1185">Reference proteome</keyword>
<evidence type="ECO:0000313" key="1">
    <source>
        <dbReference type="EMBL" id="OQV25190.1"/>
    </source>
</evidence>
<dbReference type="AlphaFoldDB" id="A0A1W0XCL3"/>
<dbReference type="Proteomes" id="UP000192578">
    <property type="component" value="Unassembled WGS sequence"/>
</dbReference>
<organism evidence="1 2">
    <name type="scientific">Hypsibius exemplaris</name>
    <name type="common">Freshwater tardigrade</name>
    <dbReference type="NCBI Taxonomy" id="2072580"/>
    <lineage>
        <taxon>Eukaryota</taxon>
        <taxon>Metazoa</taxon>
        <taxon>Ecdysozoa</taxon>
        <taxon>Tardigrada</taxon>
        <taxon>Eutardigrada</taxon>
        <taxon>Parachela</taxon>
        <taxon>Hypsibioidea</taxon>
        <taxon>Hypsibiidae</taxon>
        <taxon>Hypsibius</taxon>
    </lineage>
</organism>
<sequence length="121" mass="13437">MAVESLNLGNVKPFCCKNFGEPEDLAIQFIHNHRSQKGGPTVRTFFPTLSRRLFPLDAIHLKLLASPRHHLRTRCTALQSCCLIGHSSIQKGLGFVSLVYFLLQNETAESGWLVGRLYGGG</sequence>